<evidence type="ECO:0000313" key="2">
    <source>
        <dbReference type="EMBL" id="RLP07119.1"/>
    </source>
</evidence>
<dbReference type="PANTHER" id="PTHR43236:SF2">
    <property type="entry name" value="BLL0069 PROTEIN"/>
    <property type="match status" value="1"/>
</dbReference>
<dbReference type="Proteomes" id="UP000279336">
    <property type="component" value="Unassembled WGS sequence"/>
</dbReference>
<dbReference type="Pfam" id="PF06114">
    <property type="entry name" value="Peptidase_M78"/>
    <property type="match status" value="1"/>
</dbReference>
<dbReference type="InterPro" id="IPR010359">
    <property type="entry name" value="IrrE_HExxH"/>
</dbReference>
<reference evidence="3" key="1">
    <citation type="submission" date="2018-08" db="EMBL/GenBank/DDBJ databases">
        <authorList>
            <person name="Ferrada E.E."/>
            <person name="Latorre B.A."/>
        </authorList>
    </citation>
    <scope>NUCLEOTIDE SEQUENCE [LARGE SCALE GENOMIC DNA]</scope>
    <source>
        <strain evidence="3">Propionibacterium_australiense1</strain>
    </source>
</reference>
<evidence type="ECO:0000313" key="4">
    <source>
        <dbReference type="Proteomes" id="UP000263928"/>
    </source>
</evidence>
<dbReference type="EMBL" id="UNQJ01000012">
    <property type="protein sequence ID" value="SYZ33777.1"/>
    <property type="molecule type" value="Genomic_DNA"/>
</dbReference>
<protein>
    <submittedName>
        <fullName evidence="2">ImmA/IrrE family metallo-endopeptidase</fullName>
    </submittedName>
    <submittedName>
        <fullName evidence="3">IrrE N-terminal-like domain</fullName>
    </submittedName>
</protein>
<dbReference type="Gene3D" id="1.10.10.2910">
    <property type="match status" value="1"/>
</dbReference>
<reference evidence="4" key="2">
    <citation type="submission" date="2018-08" db="EMBL/GenBank/DDBJ databases">
        <authorList>
            <person name="Hornung B."/>
        </authorList>
    </citation>
    <scope>NUCLEOTIDE SEQUENCE [LARGE SCALE GENOMIC DNA]</scope>
</reference>
<dbReference type="InterPro" id="IPR052345">
    <property type="entry name" value="Rad_response_metalloprotease"/>
</dbReference>
<evidence type="ECO:0000313" key="3">
    <source>
        <dbReference type="EMBL" id="SYZ33777.1"/>
    </source>
</evidence>
<dbReference type="Proteomes" id="UP000263928">
    <property type="component" value="Unassembled WGS sequence"/>
</dbReference>
<proteinExistence type="predicted"/>
<dbReference type="EMBL" id="RCIW01000019">
    <property type="protein sequence ID" value="RLP07119.1"/>
    <property type="molecule type" value="Genomic_DNA"/>
</dbReference>
<organism evidence="3 4">
    <name type="scientific">Propionibacterium australiense</name>
    <dbReference type="NCBI Taxonomy" id="119981"/>
    <lineage>
        <taxon>Bacteria</taxon>
        <taxon>Bacillati</taxon>
        <taxon>Actinomycetota</taxon>
        <taxon>Actinomycetes</taxon>
        <taxon>Propionibacteriales</taxon>
        <taxon>Propionibacteriaceae</taxon>
        <taxon>Propionibacterium</taxon>
    </lineage>
</organism>
<dbReference type="AlphaFoldDB" id="A0A383S773"/>
<dbReference type="OrthoDB" id="9794834at2"/>
<evidence type="ECO:0000313" key="5">
    <source>
        <dbReference type="Proteomes" id="UP000279336"/>
    </source>
</evidence>
<sequence>MSNESAGREAAEEFRLEFNLGAEPIVNMARLIERTMGIGVAYVDAPAPGHGMTMRLGDRYMMAVGCTVHPMRLRSTLAHELGHLRLSNVDRYLDHGDWGERTPEEIQADAFARHLLVPLDAADAAKAAANSAAATLALLSDLVQRYMASPGMVAIQLREIGAIDQDAYREWNSMTSGSLASQFGWRAEYQALVDQARTPRAPQELLARATYAYRWDLITPAAIARLEGERDPRIVAARLEAEGIRPMKTDDVAPARPTDASGGLTAEELALLTGGAD</sequence>
<dbReference type="RefSeq" id="WP_119162113.1">
    <property type="nucleotide sequence ID" value="NZ_LR134442.1"/>
</dbReference>
<name>A0A383S773_9ACTN</name>
<feature type="domain" description="IrrE N-terminal-like" evidence="1">
    <location>
        <begin position="59"/>
        <end position="157"/>
    </location>
</feature>
<evidence type="ECO:0000259" key="1">
    <source>
        <dbReference type="Pfam" id="PF06114"/>
    </source>
</evidence>
<accession>A0A383S773</accession>
<keyword evidence="4" id="KW-1185">Reference proteome</keyword>
<gene>
    <name evidence="2" type="ORF">D7U36_11420</name>
    <name evidence="3" type="ORF">PROPAUS_1730</name>
</gene>
<dbReference type="PANTHER" id="PTHR43236">
    <property type="entry name" value="ANTITOXIN HIGA1"/>
    <property type="match status" value="1"/>
</dbReference>
<reference evidence="2 5" key="3">
    <citation type="submission" date="2018-10" db="EMBL/GenBank/DDBJ databases">
        <title>Propionibacterium australiense Genome Sequencing and Assembly.</title>
        <authorList>
            <person name="Bernier A.-M."/>
            <person name="Bernard K."/>
        </authorList>
    </citation>
    <scope>NUCLEOTIDE SEQUENCE [LARGE SCALE GENOMIC DNA]</scope>
    <source>
        <strain evidence="2 5">NML98A078</strain>
    </source>
</reference>